<dbReference type="AlphaFoldDB" id="A0A1E1KL22"/>
<dbReference type="Proteomes" id="UP000178912">
    <property type="component" value="Unassembled WGS sequence"/>
</dbReference>
<dbReference type="EMBL" id="FJUX01000037">
    <property type="protein sequence ID" value="CZS98737.1"/>
    <property type="molecule type" value="Genomic_DNA"/>
</dbReference>
<reference evidence="2" key="1">
    <citation type="submission" date="2016-03" db="EMBL/GenBank/DDBJ databases">
        <authorList>
            <person name="Guldener U."/>
        </authorList>
    </citation>
    <scope>NUCLEOTIDE SEQUENCE [LARGE SCALE GENOMIC DNA]</scope>
    <source>
        <strain evidence="2">04CH-RAC-A.6.1</strain>
    </source>
</reference>
<organism evidence="1 2">
    <name type="scientific">Rhynchosporium agropyri</name>
    <dbReference type="NCBI Taxonomy" id="914238"/>
    <lineage>
        <taxon>Eukaryota</taxon>
        <taxon>Fungi</taxon>
        <taxon>Dikarya</taxon>
        <taxon>Ascomycota</taxon>
        <taxon>Pezizomycotina</taxon>
        <taxon>Leotiomycetes</taxon>
        <taxon>Helotiales</taxon>
        <taxon>Ploettnerulaceae</taxon>
        <taxon>Rhynchosporium</taxon>
    </lineage>
</organism>
<proteinExistence type="predicted"/>
<protein>
    <submittedName>
        <fullName evidence="1">Uncharacterized protein</fullName>
    </submittedName>
</protein>
<evidence type="ECO:0000313" key="2">
    <source>
        <dbReference type="Proteomes" id="UP000178912"/>
    </source>
</evidence>
<accession>A0A1E1KL22</accession>
<sequence>MVNPHARWPSDRVTSRCKARIDIGVAKEGADCTKVLLDFFVGLNTSRVGLQGAFSYMWLYDFYDNRFRPTKNIEYWSKPF</sequence>
<evidence type="ECO:0000313" key="1">
    <source>
        <dbReference type="EMBL" id="CZS98737.1"/>
    </source>
</evidence>
<name>A0A1E1KL22_9HELO</name>
<keyword evidence="2" id="KW-1185">Reference proteome</keyword>
<gene>
    <name evidence="1" type="ORF">RAG0_07344</name>
</gene>